<gene>
    <name evidence="7" type="ORF">H8E79_08790</name>
</gene>
<dbReference type="AlphaFoldDB" id="A0A8J6TD28"/>
<name>A0A8J6TD28_9BACT</name>
<feature type="transmembrane region" description="Helical" evidence="6">
    <location>
        <begin position="110"/>
        <end position="131"/>
    </location>
</feature>
<comment type="subcellular location">
    <subcellularLocation>
        <location evidence="1">Cell membrane</location>
        <topology evidence="1">Multi-pass membrane protein</topology>
    </subcellularLocation>
</comment>
<evidence type="ECO:0000256" key="4">
    <source>
        <dbReference type="ARBA" id="ARBA00022989"/>
    </source>
</evidence>
<evidence type="ECO:0000256" key="1">
    <source>
        <dbReference type="ARBA" id="ARBA00004651"/>
    </source>
</evidence>
<proteinExistence type="predicted"/>
<dbReference type="GO" id="GO:0015171">
    <property type="term" value="F:amino acid transmembrane transporter activity"/>
    <property type="evidence" value="ECO:0007669"/>
    <property type="project" value="TreeGrafter"/>
</dbReference>
<keyword evidence="4 6" id="KW-1133">Transmembrane helix</keyword>
<dbReference type="Pfam" id="PF01810">
    <property type="entry name" value="LysE"/>
    <property type="match status" value="1"/>
</dbReference>
<feature type="transmembrane region" description="Helical" evidence="6">
    <location>
        <begin position="143"/>
        <end position="169"/>
    </location>
</feature>
<sequence length="205" mass="21682">MDALPLYLTASLLLIITPGPDFLFVLGRGVVDGRGAGLMSAAGVSAGILVHTLAAALGLAVLLSAVPRIFWILKMAGGLYLLVQGLLLIRDRQNGSVGQVLAAADLRACFVQGLVSNVCNPKVAFFFIAFLPQFVMVDIPGQGLAMAGLGLIYALMTMVFLALLALFAGRFSAWLNTERRAARFRTVSGILVMLLGLRLLLPIKG</sequence>
<feature type="transmembrane region" description="Helical" evidence="6">
    <location>
        <begin position="38"/>
        <end position="63"/>
    </location>
</feature>
<evidence type="ECO:0000256" key="3">
    <source>
        <dbReference type="ARBA" id="ARBA00022692"/>
    </source>
</evidence>
<accession>A0A8J6TD28</accession>
<dbReference type="PANTHER" id="PTHR30086:SF20">
    <property type="entry name" value="ARGININE EXPORTER PROTEIN ARGO-RELATED"/>
    <property type="match status" value="1"/>
</dbReference>
<evidence type="ECO:0000256" key="6">
    <source>
        <dbReference type="SAM" id="Phobius"/>
    </source>
</evidence>
<evidence type="ECO:0000313" key="7">
    <source>
        <dbReference type="EMBL" id="MBC8209245.1"/>
    </source>
</evidence>
<dbReference type="Proteomes" id="UP000599024">
    <property type="component" value="Unassembled WGS sequence"/>
</dbReference>
<keyword evidence="5 6" id="KW-0472">Membrane</keyword>
<dbReference type="InterPro" id="IPR001123">
    <property type="entry name" value="LeuE-type"/>
</dbReference>
<protein>
    <submittedName>
        <fullName evidence="7">LysE family translocator</fullName>
    </submittedName>
</protein>
<reference evidence="7 8" key="1">
    <citation type="submission" date="2020-08" db="EMBL/GenBank/DDBJ databases">
        <title>Bridging the membrane lipid divide: bacteria of the FCB group superphylum have the potential to synthesize archaeal ether lipids.</title>
        <authorList>
            <person name="Villanueva L."/>
            <person name="Von Meijenfeldt F.A.B."/>
            <person name="Westbye A.B."/>
            <person name="Yadav S."/>
            <person name="Hopmans E.C."/>
            <person name="Dutilh B.E."/>
            <person name="Sinninghe Damste J.S."/>
        </authorList>
    </citation>
    <scope>NUCLEOTIDE SEQUENCE [LARGE SCALE GENOMIC DNA]</scope>
    <source>
        <strain evidence="7">NIOZ-UU81</strain>
    </source>
</reference>
<feature type="transmembrane region" description="Helical" evidence="6">
    <location>
        <begin position="6"/>
        <end position="26"/>
    </location>
</feature>
<dbReference type="PANTHER" id="PTHR30086">
    <property type="entry name" value="ARGININE EXPORTER PROTEIN ARGO"/>
    <property type="match status" value="1"/>
</dbReference>
<feature type="transmembrane region" description="Helical" evidence="6">
    <location>
        <begin position="69"/>
        <end position="89"/>
    </location>
</feature>
<feature type="transmembrane region" description="Helical" evidence="6">
    <location>
        <begin position="181"/>
        <end position="201"/>
    </location>
</feature>
<evidence type="ECO:0000256" key="2">
    <source>
        <dbReference type="ARBA" id="ARBA00022475"/>
    </source>
</evidence>
<evidence type="ECO:0000313" key="8">
    <source>
        <dbReference type="Proteomes" id="UP000599024"/>
    </source>
</evidence>
<evidence type="ECO:0000256" key="5">
    <source>
        <dbReference type="ARBA" id="ARBA00023136"/>
    </source>
</evidence>
<comment type="caution">
    <text evidence="7">The sequence shown here is derived from an EMBL/GenBank/DDBJ whole genome shotgun (WGS) entry which is preliminary data.</text>
</comment>
<dbReference type="EMBL" id="JACNLK010000085">
    <property type="protein sequence ID" value="MBC8209245.1"/>
    <property type="molecule type" value="Genomic_DNA"/>
</dbReference>
<organism evidence="7 8">
    <name type="scientific">Candidatus Desulfatifera sulfidica</name>
    <dbReference type="NCBI Taxonomy" id="2841691"/>
    <lineage>
        <taxon>Bacteria</taxon>
        <taxon>Pseudomonadati</taxon>
        <taxon>Thermodesulfobacteriota</taxon>
        <taxon>Desulfobulbia</taxon>
        <taxon>Desulfobulbales</taxon>
        <taxon>Desulfobulbaceae</taxon>
        <taxon>Candidatus Desulfatifera</taxon>
    </lineage>
</organism>
<dbReference type="PIRSF" id="PIRSF006324">
    <property type="entry name" value="LeuE"/>
    <property type="match status" value="1"/>
</dbReference>
<keyword evidence="3 6" id="KW-0812">Transmembrane</keyword>
<keyword evidence="2" id="KW-1003">Cell membrane</keyword>
<dbReference type="GO" id="GO:0005886">
    <property type="term" value="C:plasma membrane"/>
    <property type="evidence" value="ECO:0007669"/>
    <property type="project" value="UniProtKB-SubCell"/>
</dbReference>